<reference evidence="1" key="1">
    <citation type="submission" date="2014-05" db="EMBL/GenBank/DDBJ databases">
        <authorList>
            <person name="Chronopoulou M."/>
        </authorList>
    </citation>
    <scope>NUCLEOTIDE SEQUENCE</scope>
    <source>
        <tissue evidence="1">Whole organism</tissue>
    </source>
</reference>
<organism evidence="1">
    <name type="scientific">Lepeophtheirus salmonis</name>
    <name type="common">Salmon louse</name>
    <name type="synonym">Caligus salmonis</name>
    <dbReference type="NCBI Taxonomy" id="72036"/>
    <lineage>
        <taxon>Eukaryota</taxon>
        <taxon>Metazoa</taxon>
        <taxon>Ecdysozoa</taxon>
        <taxon>Arthropoda</taxon>
        <taxon>Crustacea</taxon>
        <taxon>Multicrustacea</taxon>
        <taxon>Hexanauplia</taxon>
        <taxon>Copepoda</taxon>
        <taxon>Siphonostomatoida</taxon>
        <taxon>Caligidae</taxon>
        <taxon>Lepeophtheirus</taxon>
    </lineage>
</organism>
<name>A0A0K2VKN3_LEPSM</name>
<proteinExistence type="predicted"/>
<evidence type="ECO:0000313" key="1">
    <source>
        <dbReference type="EMBL" id="CDW50556.1"/>
    </source>
</evidence>
<dbReference type="AlphaFoldDB" id="A0A0K2VKN3"/>
<protein>
    <submittedName>
        <fullName evidence="1">Uncharacterized protein</fullName>
    </submittedName>
</protein>
<dbReference type="EMBL" id="HACA01033195">
    <property type="protein sequence ID" value="CDW50556.1"/>
    <property type="molecule type" value="Transcribed_RNA"/>
</dbReference>
<accession>A0A0K2VKN3</accession>
<sequence length="37" mass="3518">MACPLTSLSSKVLPTETAAGLSALGVLANKACSPGAS</sequence>